<feature type="compositionally biased region" description="Basic and acidic residues" evidence="1">
    <location>
        <begin position="95"/>
        <end position="107"/>
    </location>
</feature>
<evidence type="ECO:0000313" key="2">
    <source>
        <dbReference type="EMBL" id="TGO07919.1"/>
    </source>
</evidence>
<dbReference type="AlphaFoldDB" id="A0A4Z1E9I9"/>
<accession>A0A4Z1E9I9</accession>
<dbReference type="EMBL" id="PQXH01000237">
    <property type="protein sequence ID" value="TGO07919.1"/>
    <property type="molecule type" value="Genomic_DNA"/>
</dbReference>
<feature type="region of interest" description="Disordered" evidence="1">
    <location>
        <begin position="95"/>
        <end position="121"/>
    </location>
</feature>
<name>A0A4Z1E9I9_9HELO</name>
<organism evidence="2 3">
    <name type="scientific">Botrytis tulipae</name>
    <dbReference type="NCBI Taxonomy" id="87230"/>
    <lineage>
        <taxon>Eukaryota</taxon>
        <taxon>Fungi</taxon>
        <taxon>Dikarya</taxon>
        <taxon>Ascomycota</taxon>
        <taxon>Pezizomycotina</taxon>
        <taxon>Leotiomycetes</taxon>
        <taxon>Helotiales</taxon>
        <taxon>Sclerotiniaceae</taxon>
        <taxon>Botrytis</taxon>
    </lineage>
</organism>
<comment type="caution">
    <text evidence="2">The sequence shown here is derived from an EMBL/GenBank/DDBJ whole genome shotgun (WGS) entry which is preliminary data.</text>
</comment>
<proteinExistence type="predicted"/>
<evidence type="ECO:0000256" key="1">
    <source>
        <dbReference type="SAM" id="MobiDB-lite"/>
    </source>
</evidence>
<keyword evidence="3" id="KW-1185">Reference proteome</keyword>
<gene>
    <name evidence="2" type="ORF">BTUL_0237g00160</name>
</gene>
<dbReference type="Proteomes" id="UP000297777">
    <property type="component" value="Unassembled WGS sequence"/>
</dbReference>
<sequence>MSGISGFIRLQRSGLTLPPFEDPKLPTPRAVENCFLCSKLLGSYLAEPASQAKYIEALRLNSQHVLDDVSKLMDLSYGFDRHKILKNFSPGYHYTEEESKKRRDSPSREQQSLVVYLQKRG</sequence>
<protein>
    <submittedName>
        <fullName evidence="2">Uncharacterized protein</fullName>
    </submittedName>
</protein>
<evidence type="ECO:0000313" key="3">
    <source>
        <dbReference type="Proteomes" id="UP000297777"/>
    </source>
</evidence>
<reference evidence="2 3" key="1">
    <citation type="submission" date="2017-12" db="EMBL/GenBank/DDBJ databases">
        <title>Comparative genomics of Botrytis spp.</title>
        <authorList>
            <person name="Valero-Jimenez C.A."/>
            <person name="Tapia P."/>
            <person name="Veloso J."/>
            <person name="Silva-Moreno E."/>
            <person name="Staats M."/>
            <person name="Valdes J.H."/>
            <person name="Van Kan J.A.L."/>
        </authorList>
    </citation>
    <scope>NUCLEOTIDE SEQUENCE [LARGE SCALE GENOMIC DNA]</scope>
    <source>
        <strain evidence="2 3">Bt9001</strain>
    </source>
</reference>